<keyword evidence="3" id="KW-1185">Reference proteome</keyword>
<name>A0A6I6JVE2_9BACT</name>
<evidence type="ECO:0000313" key="3">
    <source>
        <dbReference type="Proteomes" id="UP000428260"/>
    </source>
</evidence>
<evidence type="ECO:0000313" key="2">
    <source>
        <dbReference type="EMBL" id="QGY44132.1"/>
    </source>
</evidence>
<feature type="transmembrane region" description="Helical" evidence="1">
    <location>
        <begin position="43"/>
        <end position="65"/>
    </location>
</feature>
<keyword evidence="1" id="KW-0472">Membrane</keyword>
<evidence type="ECO:0000256" key="1">
    <source>
        <dbReference type="SAM" id="Phobius"/>
    </source>
</evidence>
<gene>
    <name evidence="2" type="ORF">GM418_10820</name>
</gene>
<dbReference type="KEGG" id="mcos:GM418_10820"/>
<sequence>MSKKKVSKAKRPATSEINETKISKIKFWIFSFENVEVNHKTLLMFYLFVTCISVIGIVLFIGFMWSLVQLNMFEKVIELVKTIKA</sequence>
<keyword evidence="1" id="KW-0812">Transmembrane</keyword>
<proteinExistence type="predicted"/>
<accession>A0A6I6JVE2</accession>
<dbReference type="RefSeq" id="WP_158865940.1">
    <property type="nucleotide sequence ID" value="NZ_CP046401.1"/>
</dbReference>
<protein>
    <submittedName>
        <fullName evidence="2">Uncharacterized protein</fullName>
    </submittedName>
</protein>
<reference evidence="2 3" key="1">
    <citation type="submission" date="2019-11" db="EMBL/GenBank/DDBJ databases">
        <authorList>
            <person name="Zheng R.K."/>
            <person name="Sun C.M."/>
        </authorList>
    </citation>
    <scope>NUCLEOTIDE SEQUENCE [LARGE SCALE GENOMIC DNA]</scope>
    <source>
        <strain evidence="2 3">WC007</strain>
    </source>
</reference>
<dbReference type="AlphaFoldDB" id="A0A6I6JVE2"/>
<dbReference type="Proteomes" id="UP000428260">
    <property type="component" value="Chromosome"/>
</dbReference>
<organism evidence="2 3">
    <name type="scientific">Maribellus comscasis</name>
    <dbReference type="NCBI Taxonomy" id="2681766"/>
    <lineage>
        <taxon>Bacteria</taxon>
        <taxon>Pseudomonadati</taxon>
        <taxon>Bacteroidota</taxon>
        <taxon>Bacteroidia</taxon>
        <taxon>Marinilabiliales</taxon>
        <taxon>Prolixibacteraceae</taxon>
        <taxon>Maribellus</taxon>
    </lineage>
</organism>
<keyword evidence="1" id="KW-1133">Transmembrane helix</keyword>
<dbReference type="EMBL" id="CP046401">
    <property type="protein sequence ID" value="QGY44132.1"/>
    <property type="molecule type" value="Genomic_DNA"/>
</dbReference>